<organism evidence="2 3">
    <name type="scientific">Cuscuta australis</name>
    <dbReference type="NCBI Taxonomy" id="267555"/>
    <lineage>
        <taxon>Eukaryota</taxon>
        <taxon>Viridiplantae</taxon>
        <taxon>Streptophyta</taxon>
        <taxon>Embryophyta</taxon>
        <taxon>Tracheophyta</taxon>
        <taxon>Spermatophyta</taxon>
        <taxon>Magnoliopsida</taxon>
        <taxon>eudicotyledons</taxon>
        <taxon>Gunneridae</taxon>
        <taxon>Pentapetalae</taxon>
        <taxon>asterids</taxon>
        <taxon>lamiids</taxon>
        <taxon>Solanales</taxon>
        <taxon>Convolvulaceae</taxon>
        <taxon>Cuscuteae</taxon>
        <taxon>Cuscuta</taxon>
        <taxon>Cuscuta subgen. Grammica</taxon>
        <taxon>Cuscuta sect. Cleistogrammica</taxon>
    </lineage>
</organism>
<keyword evidence="3" id="KW-1185">Reference proteome</keyword>
<feature type="compositionally biased region" description="Acidic residues" evidence="1">
    <location>
        <begin position="84"/>
        <end position="93"/>
    </location>
</feature>
<evidence type="ECO:0000256" key="1">
    <source>
        <dbReference type="SAM" id="MobiDB-lite"/>
    </source>
</evidence>
<protein>
    <submittedName>
        <fullName evidence="2">Uncharacterized protein</fullName>
    </submittedName>
</protein>
<name>A0A328E5M8_9ASTE</name>
<sequence length="110" mass="12197">MEMGNIQLLSTHMLEKLVFPSGHEGIILLGSKDGDDDEDFDLFESYVILYAVFSGDEGSIIPDFQEGSDDEDFDVIVPDSEYGNNDEDFDVPESLDTKSSYSASDEDIVI</sequence>
<proteinExistence type="predicted"/>
<comment type="caution">
    <text evidence="2">The sequence shown here is derived from an EMBL/GenBank/DDBJ whole genome shotgun (WGS) entry which is preliminary data.</text>
</comment>
<gene>
    <name evidence="2" type="ORF">DM860_010627</name>
</gene>
<feature type="region of interest" description="Disordered" evidence="1">
    <location>
        <begin position="79"/>
        <end position="110"/>
    </location>
</feature>
<accession>A0A328E5M8</accession>
<dbReference type="AlphaFoldDB" id="A0A328E5M8"/>
<evidence type="ECO:0000313" key="2">
    <source>
        <dbReference type="EMBL" id="RAL51909.1"/>
    </source>
</evidence>
<dbReference type="Proteomes" id="UP000249390">
    <property type="component" value="Unassembled WGS sequence"/>
</dbReference>
<dbReference type="EMBL" id="NQVE01000046">
    <property type="protein sequence ID" value="RAL51909.1"/>
    <property type="molecule type" value="Genomic_DNA"/>
</dbReference>
<reference evidence="2 3" key="1">
    <citation type="submission" date="2018-06" db="EMBL/GenBank/DDBJ databases">
        <title>The Genome of Cuscuta australis (Dodder) Provides Insight into the Evolution of Plant Parasitism.</title>
        <authorList>
            <person name="Liu H."/>
        </authorList>
    </citation>
    <scope>NUCLEOTIDE SEQUENCE [LARGE SCALE GENOMIC DNA]</scope>
    <source>
        <strain evidence="3">cv. Yunnan</strain>
        <tissue evidence="2">Vines</tissue>
    </source>
</reference>
<evidence type="ECO:0000313" key="3">
    <source>
        <dbReference type="Proteomes" id="UP000249390"/>
    </source>
</evidence>